<evidence type="ECO:0000313" key="9">
    <source>
        <dbReference type="Proteomes" id="UP000800097"/>
    </source>
</evidence>
<evidence type="ECO:0000256" key="1">
    <source>
        <dbReference type="ARBA" id="ARBA00004370"/>
    </source>
</evidence>
<reference evidence="8" key="1">
    <citation type="journal article" date="2020" name="Stud. Mycol.">
        <title>101 Dothideomycetes genomes: a test case for predicting lifestyles and emergence of pathogens.</title>
        <authorList>
            <person name="Haridas S."/>
            <person name="Albert R."/>
            <person name="Binder M."/>
            <person name="Bloem J."/>
            <person name="Labutti K."/>
            <person name="Salamov A."/>
            <person name="Andreopoulos B."/>
            <person name="Baker S."/>
            <person name="Barry K."/>
            <person name="Bills G."/>
            <person name="Bluhm B."/>
            <person name="Cannon C."/>
            <person name="Castanera R."/>
            <person name="Culley D."/>
            <person name="Daum C."/>
            <person name="Ezra D."/>
            <person name="Gonzalez J."/>
            <person name="Henrissat B."/>
            <person name="Kuo A."/>
            <person name="Liang C."/>
            <person name="Lipzen A."/>
            <person name="Lutzoni F."/>
            <person name="Magnuson J."/>
            <person name="Mondo S."/>
            <person name="Nolan M."/>
            <person name="Ohm R."/>
            <person name="Pangilinan J."/>
            <person name="Park H.-J."/>
            <person name="Ramirez L."/>
            <person name="Alfaro M."/>
            <person name="Sun H."/>
            <person name="Tritt A."/>
            <person name="Yoshinaga Y."/>
            <person name="Zwiers L.-H."/>
            <person name="Turgeon B."/>
            <person name="Goodwin S."/>
            <person name="Spatafora J."/>
            <person name="Crous P."/>
            <person name="Grigoriev I."/>
        </authorList>
    </citation>
    <scope>NUCLEOTIDE SEQUENCE</scope>
    <source>
        <strain evidence="8">CBS 379.55</strain>
    </source>
</reference>
<dbReference type="AlphaFoldDB" id="A0A6A6JGQ1"/>
<organism evidence="8 9">
    <name type="scientific">Westerdykella ornata</name>
    <dbReference type="NCBI Taxonomy" id="318751"/>
    <lineage>
        <taxon>Eukaryota</taxon>
        <taxon>Fungi</taxon>
        <taxon>Dikarya</taxon>
        <taxon>Ascomycota</taxon>
        <taxon>Pezizomycotina</taxon>
        <taxon>Dothideomycetes</taxon>
        <taxon>Pleosporomycetidae</taxon>
        <taxon>Pleosporales</taxon>
        <taxon>Sporormiaceae</taxon>
        <taxon>Westerdykella</taxon>
    </lineage>
</organism>
<sequence length="184" mass="20123">MSSLSCLRNPAGYHILSYGTLIGSTLFQSFINGIVAFRVLPRAQFSTLQKNIFPIYFALQTIAPLCMIATYPAGWRALVSGSTSAASASSHRLPFYLISTLFLTGAVNFLFIGPATTQVMQERKKQETRDGKKSYDKGPHSSEMEALNRKFGMLHGVSSLVNLVGIMGMVWYAFVLGEGLDVVV</sequence>
<gene>
    <name evidence="8" type="ORF">EI97DRAFT_434356</name>
</gene>
<name>A0A6A6JGQ1_WESOR</name>
<evidence type="ECO:0000313" key="8">
    <source>
        <dbReference type="EMBL" id="KAF2275527.1"/>
    </source>
</evidence>
<dbReference type="PANTHER" id="PTHR23241">
    <property type="entry name" value="LATE EMBRYOGENESIS ABUNDANT PLANTS LEA-RELATED"/>
    <property type="match status" value="1"/>
</dbReference>
<accession>A0A6A6JGQ1</accession>
<dbReference type="EMBL" id="ML986497">
    <property type="protein sequence ID" value="KAF2275527.1"/>
    <property type="molecule type" value="Genomic_DNA"/>
</dbReference>
<dbReference type="GO" id="GO:0016020">
    <property type="term" value="C:membrane"/>
    <property type="evidence" value="ECO:0007669"/>
    <property type="project" value="UniProtKB-SubCell"/>
</dbReference>
<dbReference type="InterPro" id="IPR025423">
    <property type="entry name" value="TMEM205-like"/>
</dbReference>
<feature type="transmembrane region" description="Helical" evidence="6">
    <location>
        <begin position="15"/>
        <end position="40"/>
    </location>
</feature>
<feature type="transmembrane region" description="Helical" evidence="6">
    <location>
        <begin position="93"/>
        <end position="115"/>
    </location>
</feature>
<dbReference type="GeneID" id="54551789"/>
<dbReference type="Pfam" id="PF13664">
    <property type="entry name" value="DUF4149"/>
    <property type="match status" value="1"/>
</dbReference>
<keyword evidence="2 6" id="KW-0812">Transmembrane</keyword>
<keyword evidence="4 6" id="KW-0472">Membrane</keyword>
<evidence type="ECO:0000256" key="2">
    <source>
        <dbReference type="ARBA" id="ARBA00022692"/>
    </source>
</evidence>
<evidence type="ECO:0000256" key="4">
    <source>
        <dbReference type="ARBA" id="ARBA00023136"/>
    </source>
</evidence>
<evidence type="ECO:0000256" key="6">
    <source>
        <dbReference type="SAM" id="Phobius"/>
    </source>
</evidence>
<feature type="transmembrane region" description="Helical" evidence="6">
    <location>
        <begin position="151"/>
        <end position="174"/>
    </location>
</feature>
<dbReference type="Proteomes" id="UP000800097">
    <property type="component" value="Unassembled WGS sequence"/>
</dbReference>
<protein>
    <recommendedName>
        <fullName evidence="7">TMEM205-like domain-containing protein</fullName>
    </recommendedName>
</protein>
<dbReference type="OrthoDB" id="1641132at2759"/>
<keyword evidence="9" id="KW-1185">Reference proteome</keyword>
<evidence type="ECO:0000259" key="7">
    <source>
        <dbReference type="Pfam" id="PF13664"/>
    </source>
</evidence>
<evidence type="ECO:0000256" key="3">
    <source>
        <dbReference type="ARBA" id="ARBA00022989"/>
    </source>
</evidence>
<feature type="transmembrane region" description="Helical" evidence="6">
    <location>
        <begin position="52"/>
        <end position="73"/>
    </location>
</feature>
<proteinExistence type="predicted"/>
<dbReference type="RefSeq" id="XP_033653066.1">
    <property type="nucleotide sequence ID" value="XM_033798614.1"/>
</dbReference>
<comment type="subcellular location">
    <subcellularLocation>
        <location evidence="1">Membrane</location>
    </subcellularLocation>
</comment>
<evidence type="ECO:0000256" key="5">
    <source>
        <dbReference type="SAM" id="MobiDB-lite"/>
    </source>
</evidence>
<feature type="region of interest" description="Disordered" evidence="5">
    <location>
        <begin position="122"/>
        <end position="142"/>
    </location>
</feature>
<dbReference type="InterPro" id="IPR053009">
    <property type="entry name" value="Xanthocillin_Biosynth-Assoc"/>
</dbReference>
<dbReference type="PANTHER" id="PTHR23241:SF106">
    <property type="entry name" value="DUF4149 DOMAIN-CONTAINING PROTEIN"/>
    <property type="match status" value="1"/>
</dbReference>
<feature type="domain" description="TMEM205-like" evidence="7">
    <location>
        <begin position="16"/>
        <end position="125"/>
    </location>
</feature>
<keyword evidence="3 6" id="KW-1133">Transmembrane helix</keyword>